<dbReference type="InterPro" id="IPR015797">
    <property type="entry name" value="NUDIX_hydrolase-like_dom_sf"/>
</dbReference>
<name>K1YMP6_9BACT</name>
<evidence type="ECO:0000256" key="1">
    <source>
        <dbReference type="ARBA" id="ARBA00001946"/>
    </source>
</evidence>
<accession>K1YMP6</accession>
<reference evidence="5" key="1">
    <citation type="journal article" date="2012" name="Science">
        <title>Fermentation, hydrogen, and sulfur metabolism in multiple uncultivated bacterial phyla.</title>
        <authorList>
            <person name="Wrighton K.C."/>
            <person name="Thomas B.C."/>
            <person name="Sharon I."/>
            <person name="Miller C.S."/>
            <person name="Castelle C.J."/>
            <person name="VerBerkmoes N.C."/>
            <person name="Wilkins M.J."/>
            <person name="Hettich R.L."/>
            <person name="Lipton M.S."/>
            <person name="Williams K.H."/>
            <person name="Long P.E."/>
            <person name="Banfield J.F."/>
        </authorList>
    </citation>
    <scope>NUCLEOTIDE SEQUENCE [LARGE SCALE GENOMIC DNA]</scope>
</reference>
<feature type="domain" description="Nudix hydrolase" evidence="4">
    <location>
        <begin position="1"/>
        <end position="106"/>
    </location>
</feature>
<dbReference type="InterPro" id="IPR000086">
    <property type="entry name" value="NUDIX_hydrolase_dom"/>
</dbReference>
<evidence type="ECO:0000256" key="3">
    <source>
        <dbReference type="RuleBase" id="RU003476"/>
    </source>
</evidence>
<evidence type="ECO:0000313" key="5">
    <source>
        <dbReference type="EMBL" id="EKD44230.1"/>
    </source>
</evidence>
<dbReference type="PANTHER" id="PTHR43046">
    <property type="entry name" value="GDP-MANNOSE MANNOSYL HYDROLASE"/>
    <property type="match status" value="1"/>
</dbReference>
<dbReference type="PROSITE" id="PS00893">
    <property type="entry name" value="NUDIX_BOX"/>
    <property type="match status" value="1"/>
</dbReference>
<dbReference type="InterPro" id="IPR020084">
    <property type="entry name" value="NUDIX_hydrolase_CS"/>
</dbReference>
<proteinExistence type="inferred from homology"/>
<dbReference type="Gene3D" id="3.90.79.10">
    <property type="entry name" value="Nucleoside Triphosphate Pyrophosphohydrolase"/>
    <property type="match status" value="1"/>
</dbReference>
<dbReference type="GO" id="GO:0016787">
    <property type="term" value="F:hydrolase activity"/>
    <property type="evidence" value="ECO:0007669"/>
    <property type="project" value="UniProtKB-KW"/>
</dbReference>
<organism evidence="5">
    <name type="scientific">uncultured bacterium</name>
    <name type="common">gcode 4</name>
    <dbReference type="NCBI Taxonomy" id="1234023"/>
    <lineage>
        <taxon>Bacteria</taxon>
        <taxon>environmental samples</taxon>
    </lineage>
</organism>
<dbReference type="SUPFAM" id="SSF55811">
    <property type="entry name" value="Nudix"/>
    <property type="match status" value="1"/>
</dbReference>
<dbReference type="PROSITE" id="PS51462">
    <property type="entry name" value="NUDIX"/>
    <property type="match status" value="1"/>
</dbReference>
<dbReference type="EMBL" id="AMFJ01028938">
    <property type="protein sequence ID" value="EKD44230.1"/>
    <property type="molecule type" value="Genomic_DNA"/>
</dbReference>
<comment type="similarity">
    <text evidence="3">Belongs to the Nudix hydrolase family.</text>
</comment>
<keyword evidence="2 3" id="KW-0378">Hydrolase</keyword>
<dbReference type="PRINTS" id="PR00502">
    <property type="entry name" value="NUDIXFAMILY"/>
</dbReference>
<dbReference type="PANTHER" id="PTHR43046:SF14">
    <property type="entry name" value="MUTT_NUDIX FAMILY PROTEIN"/>
    <property type="match status" value="1"/>
</dbReference>
<gene>
    <name evidence="5" type="ORF">ACD_71C00207G0004</name>
</gene>
<evidence type="ECO:0000259" key="4">
    <source>
        <dbReference type="PROSITE" id="PS51462"/>
    </source>
</evidence>
<sequence length="109" mass="13096">MKWDFPGGTVDFWETLEETLKREIMEETGLNITVNEMIPRCYSNVWIHEDFKIHAMVFCYRCKLIGGEISLNDHKIHDLKWIDKNDFCNYEFLPSIKLFLDEVNFLDEE</sequence>
<protein>
    <submittedName>
        <fullName evidence="5">MutT/NUDIX family protein</fullName>
    </submittedName>
</protein>
<dbReference type="AlphaFoldDB" id="K1YMP6"/>
<dbReference type="InterPro" id="IPR020476">
    <property type="entry name" value="Nudix_hydrolase"/>
</dbReference>
<comment type="cofactor">
    <cofactor evidence="1">
        <name>Mg(2+)</name>
        <dbReference type="ChEBI" id="CHEBI:18420"/>
    </cofactor>
</comment>
<evidence type="ECO:0000256" key="2">
    <source>
        <dbReference type="ARBA" id="ARBA00022801"/>
    </source>
</evidence>
<dbReference type="Pfam" id="PF00293">
    <property type="entry name" value="NUDIX"/>
    <property type="match status" value="1"/>
</dbReference>
<comment type="caution">
    <text evidence="5">The sequence shown here is derived from an EMBL/GenBank/DDBJ whole genome shotgun (WGS) entry which is preliminary data.</text>
</comment>